<keyword evidence="3" id="KW-1185">Reference proteome</keyword>
<evidence type="ECO:0000313" key="3">
    <source>
        <dbReference type="Proteomes" id="UP000630353"/>
    </source>
</evidence>
<dbReference type="Proteomes" id="UP000630353">
    <property type="component" value="Unassembled WGS sequence"/>
</dbReference>
<dbReference type="Gene3D" id="3.40.50.10610">
    <property type="entry name" value="ABC-type transport auxiliary lipoprotein component"/>
    <property type="match status" value="1"/>
</dbReference>
<evidence type="ECO:0000313" key="2">
    <source>
        <dbReference type="EMBL" id="GHD63747.1"/>
    </source>
</evidence>
<proteinExistence type="predicted"/>
<dbReference type="EMBL" id="BMZS01000017">
    <property type="protein sequence ID" value="GHD63747.1"/>
    <property type="molecule type" value="Genomic_DNA"/>
</dbReference>
<reference evidence="2" key="1">
    <citation type="journal article" date="2014" name="Int. J. Syst. Evol. Microbiol.">
        <title>Complete genome sequence of Corynebacterium casei LMG S-19264T (=DSM 44701T), isolated from a smear-ripened cheese.</title>
        <authorList>
            <consortium name="US DOE Joint Genome Institute (JGI-PGF)"/>
            <person name="Walter F."/>
            <person name="Albersmeier A."/>
            <person name="Kalinowski J."/>
            <person name="Ruckert C."/>
        </authorList>
    </citation>
    <scope>NUCLEOTIDE SEQUENCE</scope>
    <source>
        <strain evidence="2">KCTC 42651</strain>
    </source>
</reference>
<evidence type="ECO:0000259" key="1">
    <source>
        <dbReference type="Pfam" id="PF03886"/>
    </source>
</evidence>
<sequence length="219" mass="23809">MPISRPIPPVLARRSLLLGSAAMVLGAGALGGCSALPINRPPPQLYTLSPKSVFPADLPVVSRQLGVDRPSSPAGLATTRIAVARGPYTIDYYAGVQWIDDAPNMVQRLLIESFENSKRIVGVGPESVALRSDFVLRIELREFQAEYAEGAEAPTINVRINAKLVRMPQRHIIASATMERLMPSRDNRMGSIVETFDEALGKVLRDIVVWTLTNPALQG</sequence>
<organism evidence="2 3">
    <name type="scientific">Thalassobaculum fulvum</name>
    <dbReference type="NCBI Taxonomy" id="1633335"/>
    <lineage>
        <taxon>Bacteria</taxon>
        <taxon>Pseudomonadati</taxon>
        <taxon>Pseudomonadota</taxon>
        <taxon>Alphaproteobacteria</taxon>
        <taxon>Rhodospirillales</taxon>
        <taxon>Thalassobaculaceae</taxon>
        <taxon>Thalassobaculum</taxon>
    </lineage>
</organism>
<protein>
    <submittedName>
        <fullName evidence="2">ABC transporter</fullName>
    </submittedName>
</protein>
<dbReference type="SUPFAM" id="SSF159594">
    <property type="entry name" value="XCC0632-like"/>
    <property type="match status" value="1"/>
</dbReference>
<comment type="caution">
    <text evidence="2">The sequence shown here is derived from an EMBL/GenBank/DDBJ whole genome shotgun (WGS) entry which is preliminary data.</text>
</comment>
<dbReference type="Pfam" id="PF03886">
    <property type="entry name" value="ABC_trans_aux"/>
    <property type="match status" value="1"/>
</dbReference>
<dbReference type="AlphaFoldDB" id="A0A918XYF9"/>
<reference evidence="2" key="2">
    <citation type="submission" date="2020-09" db="EMBL/GenBank/DDBJ databases">
        <authorList>
            <person name="Sun Q."/>
            <person name="Kim S."/>
        </authorList>
    </citation>
    <scope>NUCLEOTIDE SEQUENCE</scope>
    <source>
        <strain evidence="2">KCTC 42651</strain>
    </source>
</reference>
<name>A0A918XYF9_9PROT</name>
<dbReference type="PROSITE" id="PS51257">
    <property type="entry name" value="PROKAR_LIPOPROTEIN"/>
    <property type="match status" value="1"/>
</dbReference>
<accession>A0A918XYF9</accession>
<dbReference type="InterPro" id="IPR005586">
    <property type="entry name" value="ABC_trans_aux"/>
</dbReference>
<feature type="domain" description="ABC-type transport auxiliary lipoprotein component" evidence="1">
    <location>
        <begin position="46"/>
        <end position="208"/>
    </location>
</feature>
<gene>
    <name evidence="2" type="ORF">GCM10017083_54530</name>
</gene>
<dbReference type="RefSeq" id="WP_189995739.1">
    <property type="nucleotide sequence ID" value="NZ_BMZS01000017.1"/>
</dbReference>